<proteinExistence type="predicted"/>
<keyword evidence="3" id="KW-1185">Reference proteome</keyword>
<sequence>MPYAIIDGDDVGVKIEAHILANDVESFKKTSALITQSIESLVSELEITPGIDVISHGGDSILARVESSQTATISEILSAKQKPGQFTFSVGIGEDLRQSFIALRMAKSSGKRKVVVY</sequence>
<name>A0ABV8HSG8_9ACTN</name>
<feature type="domain" description="Minimal CRISPR polymerase" evidence="1">
    <location>
        <begin position="3"/>
        <end position="117"/>
    </location>
</feature>
<protein>
    <submittedName>
        <fullName evidence="2">MCpol domain-containing protein</fullName>
    </submittedName>
</protein>
<dbReference type="RefSeq" id="WP_386430818.1">
    <property type="nucleotide sequence ID" value="NZ_JBHSBB010000013.1"/>
</dbReference>
<evidence type="ECO:0000313" key="2">
    <source>
        <dbReference type="EMBL" id="MFC4033745.1"/>
    </source>
</evidence>
<organism evidence="2 3">
    <name type="scientific">Streptomyces polygonati</name>
    <dbReference type="NCBI Taxonomy" id="1617087"/>
    <lineage>
        <taxon>Bacteria</taxon>
        <taxon>Bacillati</taxon>
        <taxon>Actinomycetota</taxon>
        <taxon>Actinomycetes</taxon>
        <taxon>Kitasatosporales</taxon>
        <taxon>Streptomycetaceae</taxon>
        <taxon>Streptomyces</taxon>
    </lineage>
</organism>
<comment type="caution">
    <text evidence="2">The sequence shown here is derived from an EMBL/GenBank/DDBJ whole genome shotgun (WGS) entry which is preliminary data.</text>
</comment>
<evidence type="ECO:0000259" key="1">
    <source>
        <dbReference type="Pfam" id="PF18182"/>
    </source>
</evidence>
<evidence type="ECO:0000313" key="3">
    <source>
        <dbReference type="Proteomes" id="UP001595765"/>
    </source>
</evidence>
<dbReference type="NCBIfam" id="NF033576">
    <property type="entry name" value="mCpol"/>
    <property type="match status" value="1"/>
</dbReference>
<accession>A0ABV8HSG8</accession>
<dbReference type="EMBL" id="JBHSBB010000013">
    <property type="protein sequence ID" value="MFC4033745.1"/>
    <property type="molecule type" value="Genomic_DNA"/>
</dbReference>
<dbReference type="Proteomes" id="UP001595765">
    <property type="component" value="Unassembled WGS sequence"/>
</dbReference>
<dbReference type="Pfam" id="PF18182">
    <property type="entry name" value="mCpol"/>
    <property type="match status" value="1"/>
</dbReference>
<gene>
    <name evidence="2" type="ORF">ACFO3J_20005</name>
</gene>
<reference evidence="3" key="1">
    <citation type="journal article" date="2019" name="Int. J. Syst. Evol. Microbiol.">
        <title>The Global Catalogue of Microorganisms (GCM) 10K type strain sequencing project: providing services to taxonomists for standard genome sequencing and annotation.</title>
        <authorList>
            <consortium name="The Broad Institute Genomics Platform"/>
            <consortium name="The Broad Institute Genome Sequencing Center for Infectious Disease"/>
            <person name="Wu L."/>
            <person name="Ma J."/>
        </authorList>
    </citation>
    <scope>NUCLEOTIDE SEQUENCE [LARGE SCALE GENOMIC DNA]</scope>
    <source>
        <strain evidence="3">CGMCC 4.7237</strain>
    </source>
</reference>
<dbReference type="InterPro" id="IPR040942">
    <property type="entry name" value="Minimal_Cpol"/>
</dbReference>